<dbReference type="RefSeq" id="WP_011462421.1">
    <property type="nucleotide sequence ID" value="NC_007908.1"/>
</dbReference>
<dbReference type="Pfam" id="PF08534">
    <property type="entry name" value="Redoxin"/>
    <property type="match status" value="1"/>
</dbReference>
<sequence length="170" mass="18609">MKTVFSLILLCLVATTNLAAAKTPGEVEVGSVLREATMLGLSGPSRQLSQYRGKPLIINVWASWCGPCQQEMGSLERLARSKTGQQVTLIGISTDDYPEAARAFLKRYPTSFSHYIDQQLLLENMLGAAQLPLTLLVDAQGRVLAKHVGAQQWDSPQALQFIGKTLRLKP</sequence>
<feature type="signal peptide" evidence="5">
    <location>
        <begin position="1"/>
        <end position="21"/>
    </location>
</feature>
<dbReference type="InterPro" id="IPR017937">
    <property type="entry name" value="Thioredoxin_CS"/>
</dbReference>
<dbReference type="InterPro" id="IPR013766">
    <property type="entry name" value="Thioredoxin_domain"/>
</dbReference>
<dbReference type="Gene3D" id="3.40.30.10">
    <property type="entry name" value="Glutaredoxin"/>
    <property type="match status" value="1"/>
</dbReference>
<dbReference type="PANTHER" id="PTHR42852">
    <property type="entry name" value="THIOL:DISULFIDE INTERCHANGE PROTEIN DSBE"/>
    <property type="match status" value="1"/>
</dbReference>
<dbReference type="GO" id="GO:0030313">
    <property type="term" value="C:cell envelope"/>
    <property type="evidence" value="ECO:0007669"/>
    <property type="project" value="UniProtKB-SubCell"/>
</dbReference>
<evidence type="ECO:0000256" key="4">
    <source>
        <dbReference type="ARBA" id="ARBA00023284"/>
    </source>
</evidence>
<reference evidence="8" key="1">
    <citation type="submission" date="2006-02" db="EMBL/GenBank/DDBJ databases">
        <title>Complete sequence of chromosome of Rhodoferax ferrireducens DSM 15236.</title>
        <authorList>
            <person name="Copeland A."/>
            <person name="Lucas S."/>
            <person name="Lapidus A."/>
            <person name="Barry K."/>
            <person name="Detter J.C."/>
            <person name="Glavina del Rio T."/>
            <person name="Hammon N."/>
            <person name="Israni S."/>
            <person name="Pitluck S."/>
            <person name="Brettin T."/>
            <person name="Bruce D."/>
            <person name="Han C."/>
            <person name="Tapia R."/>
            <person name="Gilna P."/>
            <person name="Kiss H."/>
            <person name="Schmutz J."/>
            <person name="Larimer F."/>
            <person name="Land M."/>
            <person name="Kyrpides N."/>
            <person name="Ivanova N."/>
            <person name="Richardson P."/>
        </authorList>
    </citation>
    <scope>NUCLEOTIDE SEQUENCE [LARGE SCALE GENOMIC DNA]</scope>
    <source>
        <strain evidence="8">ATCC BAA-621 / DSM 15236 / T118</strain>
    </source>
</reference>
<dbReference type="PROSITE" id="PS51352">
    <property type="entry name" value="THIOREDOXIN_2"/>
    <property type="match status" value="1"/>
</dbReference>
<evidence type="ECO:0000256" key="5">
    <source>
        <dbReference type="SAM" id="SignalP"/>
    </source>
</evidence>
<dbReference type="InterPro" id="IPR050553">
    <property type="entry name" value="Thioredoxin_ResA/DsbE_sf"/>
</dbReference>
<proteinExistence type="predicted"/>
<protein>
    <submittedName>
        <fullName evidence="7">Thiol-disulfide isomerase-like protein</fullName>
    </submittedName>
</protein>
<dbReference type="eggNOG" id="COG0526">
    <property type="taxonomic scope" value="Bacteria"/>
</dbReference>
<evidence type="ECO:0000313" key="8">
    <source>
        <dbReference type="Proteomes" id="UP000008332"/>
    </source>
</evidence>
<dbReference type="EMBL" id="CP000267">
    <property type="protein sequence ID" value="ABD67848.1"/>
    <property type="molecule type" value="Genomic_DNA"/>
</dbReference>
<dbReference type="InterPro" id="IPR013740">
    <property type="entry name" value="Redoxin"/>
</dbReference>
<name>Q223F5_ALBFT</name>
<keyword evidence="5" id="KW-0732">Signal</keyword>
<dbReference type="KEGG" id="rfr:Rfer_0087"/>
<gene>
    <name evidence="7" type="ordered locus">Rfer_0087</name>
</gene>
<evidence type="ECO:0000256" key="3">
    <source>
        <dbReference type="ARBA" id="ARBA00023157"/>
    </source>
</evidence>
<feature type="chain" id="PRO_5004200742" evidence="5">
    <location>
        <begin position="22"/>
        <end position="170"/>
    </location>
</feature>
<dbReference type="GO" id="GO:0015036">
    <property type="term" value="F:disulfide oxidoreductase activity"/>
    <property type="evidence" value="ECO:0007669"/>
    <property type="project" value="UniProtKB-ARBA"/>
</dbReference>
<dbReference type="OrthoDB" id="9811352at2"/>
<keyword evidence="2" id="KW-0201">Cytochrome c-type biogenesis</keyword>
<dbReference type="GO" id="GO:0016853">
    <property type="term" value="F:isomerase activity"/>
    <property type="evidence" value="ECO:0007669"/>
    <property type="project" value="UniProtKB-KW"/>
</dbReference>
<dbReference type="PROSITE" id="PS00194">
    <property type="entry name" value="THIOREDOXIN_1"/>
    <property type="match status" value="1"/>
</dbReference>
<dbReference type="STRING" id="338969.Rfer_0087"/>
<organism evidence="7 8">
    <name type="scientific">Albidiferax ferrireducens (strain ATCC BAA-621 / DSM 15236 / T118)</name>
    <name type="common">Rhodoferax ferrireducens</name>
    <dbReference type="NCBI Taxonomy" id="338969"/>
    <lineage>
        <taxon>Bacteria</taxon>
        <taxon>Pseudomonadati</taxon>
        <taxon>Pseudomonadota</taxon>
        <taxon>Betaproteobacteria</taxon>
        <taxon>Burkholderiales</taxon>
        <taxon>Comamonadaceae</taxon>
        <taxon>Rhodoferax</taxon>
    </lineage>
</organism>
<keyword evidence="4" id="KW-0676">Redox-active center</keyword>
<dbReference type="Proteomes" id="UP000008332">
    <property type="component" value="Chromosome"/>
</dbReference>
<evidence type="ECO:0000256" key="1">
    <source>
        <dbReference type="ARBA" id="ARBA00004196"/>
    </source>
</evidence>
<comment type="subcellular location">
    <subcellularLocation>
        <location evidence="1">Cell envelope</location>
    </subcellularLocation>
</comment>
<accession>Q223F5</accession>
<dbReference type="HOGENOM" id="CLU_042529_11_0_4"/>
<dbReference type="SUPFAM" id="SSF52833">
    <property type="entry name" value="Thioredoxin-like"/>
    <property type="match status" value="1"/>
</dbReference>
<evidence type="ECO:0000259" key="6">
    <source>
        <dbReference type="PROSITE" id="PS51352"/>
    </source>
</evidence>
<dbReference type="AlphaFoldDB" id="Q223F5"/>
<evidence type="ECO:0000313" key="7">
    <source>
        <dbReference type="EMBL" id="ABD67848.1"/>
    </source>
</evidence>
<keyword evidence="8" id="KW-1185">Reference proteome</keyword>
<evidence type="ECO:0000256" key="2">
    <source>
        <dbReference type="ARBA" id="ARBA00022748"/>
    </source>
</evidence>
<dbReference type="PANTHER" id="PTHR42852:SF6">
    <property type="entry name" value="THIOL:DISULFIDE INTERCHANGE PROTEIN DSBE"/>
    <property type="match status" value="1"/>
</dbReference>
<dbReference type="CDD" id="cd02966">
    <property type="entry name" value="TlpA_like_family"/>
    <property type="match status" value="1"/>
</dbReference>
<keyword evidence="7" id="KW-0413">Isomerase</keyword>
<dbReference type="InterPro" id="IPR036249">
    <property type="entry name" value="Thioredoxin-like_sf"/>
</dbReference>
<dbReference type="GO" id="GO:0017004">
    <property type="term" value="P:cytochrome complex assembly"/>
    <property type="evidence" value="ECO:0007669"/>
    <property type="project" value="UniProtKB-KW"/>
</dbReference>
<keyword evidence="3" id="KW-1015">Disulfide bond</keyword>
<feature type="domain" description="Thioredoxin" evidence="6">
    <location>
        <begin position="27"/>
        <end position="167"/>
    </location>
</feature>